<dbReference type="EMBL" id="BARU01033068">
    <property type="protein sequence ID" value="GAH63398.1"/>
    <property type="molecule type" value="Genomic_DNA"/>
</dbReference>
<dbReference type="AlphaFoldDB" id="X1J0S8"/>
<evidence type="ECO:0008006" key="2">
    <source>
        <dbReference type="Google" id="ProtNLM"/>
    </source>
</evidence>
<dbReference type="Gene3D" id="3.20.20.70">
    <property type="entry name" value="Aldolase class I"/>
    <property type="match status" value="1"/>
</dbReference>
<gene>
    <name evidence="1" type="ORF">S03H2_52071</name>
</gene>
<evidence type="ECO:0000313" key="1">
    <source>
        <dbReference type="EMBL" id="GAH63398.1"/>
    </source>
</evidence>
<sequence length="259" mass="30160">TSDTVELDEAMTEKALDRLEYWQKERVLKFKYYLIDAFWYDPEGNYQQFKKPNWPNGFISVRKRMVTLGMTPGLWFDVNGPTSPRYKGWKESLASDGRSYCLFDGPYAEGFEEALINAYNSWGVRLFKLDFANFRAVTPRLANSLSEAEVYLKNTEVLKQIFRSFRSRFSDIIILAYNGYELVPDYISNTSYSLRRGIDPSWLEVFDYIYSGDPRPVDIPCISFRHSLDVYQSYMVWNFNFSGIPLGRIDDSGCMVGDT</sequence>
<proteinExistence type="predicted"/>
<accession>X1J0S8</accession>
<dbReference type="SUPFAM" id="SSF51445">
    <property type="entry name" value="(Trans)glycosidases"/>
    <property type="match status" value="1"/>
</dbReference>
<protein>
    <recommendedName>
        <fullName evidence="2">Alpha-galactosidase</fullName>
    </recommendedName>
</protein>
<organism evidence="1">
    <name type="scientific">marine sediment metagenome</name>
    <dbReference type="NCBI Taxonomy" id="412755"/>
    <lineage>
        <taxon>unclassified sequences</taxon>
        <taxon>metagenomes</taxon>
        <taxon>ecological metagenomes</taxon>
    </lineage>
</organism>
<feature type="non-terminal residue" evidence="1">
    <location>
        <position position="259"/>
    </location>
</feature>
<comment type="caution">
    <text evidence="1">The sequence shown here is derived from an EMBL/GenBank/DDBJ whole genome shotgun (WGS) entry which is preliminary data.</text>
</comment>
<feature type="non-terminal residue" evidence="1">
    <location>
        <position position="1"/>
    </location>
</feature>
<reference evidence="1" key="1">
    <citation type="journal article" date="2014" name="Front. Microbiol.">
        <title>High frequency of phylogenetically diverse reductive dehalogenase-homologous genes in deep subseafloor sedimentary metagenomes.</title>
        <authorList>
            <person name="Kawai M."/>
            <person name="Futagami T."/>
            <person name="Toyoda A."/>
            <person name="Takaki Y."/>
            <person name="Nishi S."/>
            <person name="Hori S."/>
            <person name="Arai W."/>
            <person name="Tsubouchi T."/>
            <person name="Morono Y."/>
            <person name="Uchiyama I."/>
            <person name="Ito T."/>
            <person name="Fujiyama A."/>
            <person name="Inagaki F."/>
            <person name="Takami H."/>
        </authorList>
    </citation>
    <scope>NUCLEOTIDE SEQUENCE</scope>
    <source>
        <strain evidence="1">Expedition CK06-06</strain>
    </source>
</reference>
<name>X1J0S8_9ZZZZ</name>
<dbReference type="InterPro" id="IPR013785">
    <property type="entry name" value="Aldolase_TIM"/>
</dbReference>
<dbReference type="InterPro" id="IPR017853">
    <property type="entry name" value="GH"/>
</dbReference>